<evidence type="ECO:0000256" key="1">
    <source>
        <dbReference type="SAM" id="MobiDB-lite"/>
    </source>
</evidence>
<sequence>MAPSSTEPPSPRPQAQSSLLQNRTFLLVTGTRVVIARDRHKLDGRPRHSEALAVSGRFVKPLSATRVRHRCLRPPFTITDSCPNPAVAVCLSQTNADQIPARPICARKLYSIDQGALAPS</sequence>
<dbReference type="AlphaFoldDB" id="A0AA38M8P6"/>
<reference evidence="2" key="1">
    <citation type="journal article" date="2023" name="G3 (Bethesda)">
        <title>Whole genome assemblies of Zophobas morio and Tenebrio molitor.</title>
        <authorList>
            <person name="Kaur S."/>
            <person name="Stinson S.A."/>
            <person name="diCenzo G.C."/>
        </authorList>
    </citation>
    <scope>NUCLEOTIDE SEQUENCE</scope>
    <source>
        <strain evidence="2">QUZm001</strain>
    </source>
</reference>
<accession>A0AA38M8P6</accession>
<evidence type="ECO:0000313" key="3">
    <source>
        <dbReference type="Proteomes" id="UP001168821"/>
    </source>
</evidence>
<feature type="region of interest" description="Disordered" evidence="1">
    <location>
        <begin position="1"/>
        <end position="21"/>
    </location>
</feature>
<feature type="compositionally biased region" description="Pro residues" evidence="1">
    <location>
        <begin position="1"/>
        <end position="12"/>
    </location>
</feature>
<organism evidence="2 3">
    <name type="scientific">Zophobas morio</name>
    <dbReference type="NCBI Taxonomy" id="2755281"/>
    <lineage>
        <taxon>Eukaryota</taxon>
        <taxon>Metazoa</taxon>
        <taxon>Ecdysozoa</taxon>
        <taxon>Arthropoda</taxon>
        <taxon>Hexapoda</taxon>
        <taxon>Insecta</taxon>
        <taxon>Pterygota</taxon>
        <taxon>Neoptera</taxon>
        <taxon>Endopterygota</taxon>
        <taxon>Coleoptera</taxon>
        <taxon>Polyphaga</taxon>
        <taxon>Cucujiformia</taxon>
        <taxon>Tenebrionidae</taxon>
        <taxon>Zophobas</taxon>
    </lineage>
</organism>
<dbReference type="Proteomes" id="UP001168821">
    <property type="component" value="Unassembled WGS sequence"/>
</dbReference>
<comment type="caution">
    <text evidence="2">The sequence shown here is derived from an EMBL/GenBank/DDBJ whole genome shotgun (WGS) entry which is preliminary data.</text>
</comment>
<protein>
    <submittedName>
        <fullName evidence="2">Uncharacterized protein</fullName>
    </submittedName>
</protein>
<gene>
    <name evidence="2" type="ORF">Zmor_019749</name>
</gene>
<keyword evidence="3" id="KW-1185">Reference proteome</keyword>
<evidence type="ECO:0000313" key="2">
    <source>
        <dbReference type="EMBL" id="KAJ3647900.1"/>
    </source>
</evidence>
<name>A0AA38M8P6_9CUCU</name>
<dbReference type="EMBL" id="JALNTZ010000006">
    <property type="protein sequence ID" value="KAJ3647900.1"/>
    <property type="molecule type" value="Genomic_DNA"/>
</dbReference>
<proteinExistence type="predicted"/>